<dbReference type="InterPro" id="IPR029044">
    <property type="entry name" value="Nucleotide-diphossugar_trans"/>
</dbReference>
<protein>
    <submittedName>
        <fullName evidence="1">Acylneuraminate cytidylyltransferase family protein</fullName>
        <ecNumber evidence="1">2.7.7.-</ecNumber>
    </submittedName>
</protein>
<reference evidence="1 2" key="1">
    <citation type="submission" date="2024-02" db="EMBL/GenBank/DDBJ databases">
        <title>Winogradskyella poriferorum JCM 12885.</title>
        <authorList>
            <person name="Zhang D.-F."/>
            <person name="Fu Z.-Y."/>
        </authorList>
    </citation>
    <scope>NUCLEOTIDE SEQUENCE [LARGE SCALE GENOMIC DNA]</scope>
    <source>
        <strain evidence="1 2">JCM 12885</strain>
    </source>
</reference>
<comment type="caution">
    <text evidence="1">The sequence shown here is derived from an EMBL/GenBank/DDBJ whole genome shotgun (WGS) entry which is preliminary data.</text>
</comment>
<dbReference type="InterPro" id="IPR003329">
    <property type="entry name" value="Cytidylyl_trans"/>
</dbReference>
<dbReference type="GO" id="GO:0016779">
    <property type="term" value="F:nucleotidyltransferase activity"/>
    <property type="evidence" value="ECO:0007669"/>
    <property type="project" value="UniProtKB-KW"/>
</dbReference>
<dbReference type="EMBL" id="JAZHOU010000007">
    <property type="protein sequence ID" value="MEF3080355.1"/>
    <property type="molecule type" value="Genomic_DNA"/>
</dbReference>
<sequence length="234" mass="26154">MKILGLIPARGGSKGIPRKNIKLLDGKPLIQYTIEVAQRADKLSKVIVSSEDEEILGIAKNLGVETPFIRPKALALDNSSSLSVVQHALNFYKEKGINFDAVCLLQVTYPFRQVQFLNEAIDKFIASEADALVSVSKIPHVYNPHWAFVANDKGFLDIATGDDEIISRRQELPVAYHRNGSIYITKASTVLEENSLYGSKITYIESPSQVDVNIDTLEDWKAAEQYIAKRKQYK</sequence>
<keyword evidence="2" id="KW-1185">Reference proteome</keyword>
<dbReference type="Proteomes" id="UP001356704">
    <property type="component" value="Unassembled WGS sequence"/>
</dbReference>
<gene>
    <name evidence="1" type="ORF">V1468_15175</name>
</gene>
<dbReference type="CDD" id="cd02513">
    <property type="entry name" value="CMP-NeuAc_Synthase"/>
    <property type="match status" value="1"/>
</dbReference>
<evidence type="ECO:0000313" key="2">
    <source>
        <dbReference type="Proteomes" id="UP001356704"/>
    </source>
</evidence>
<name>A0ABU7W8Q6_9FLAO</name>
<keyword evidence="1" id="KW-0808">Transferase</keyword>
<dbReference type="PANTHER" id="PTHR21485:SF6">
    <property type="entry name" value="N-ACYLNEURAMINATE CYTIDYLYLTRANSFERASE-RELATED"/>
    <property type="match status" value="1"/>
</dbReference>
<accession>A0ABU7W8Q6</accession>
<dbReference type="PANTHER" id="PTHR21485">
    <property type="entry name" value="HAD SUPERFAMILY MEMBERS CMAS AND KDSC"/>
    <property type="match status" value="1"/>
</dbReference>
<dbReference type="InterPro" id="IPR050793">
    <property type="entry name" value="CMP-NeuNAc_synthase"/>
</dbReference>
<proteinExistence type="predicted"/>
<dbReference type="RefSeq" id="WP_331811055.1">
    <property type="nucleotide sequence ID" value="NZ_JAZHOU010000007.1"/>
</dbReference>
<dbReference type="SUPFAM" id="SSF53448">
    <property type="entry name" value="Nucleotide-diphospho-sugar transferases"/>
    <property type="match status" value="1"/>
</dbReference>
<organism evidence="1 2">
    <name type="scientific">Winogradskyella poriferorum</name>
    <dbReference type="NCBI Taxonomy" id="307627"/>
    <lineage>
        <taxon>Bacteria</taxon>
        <taxon>Pseudomonadati</taxon>
        <taxon>Bacteroidota</taxon>
        <taxon>Flavobacteriia</taxon>
        <taxon>Flavobacteriales</taxon>
        <taxon>Flavobacteriaceae</taxon>
        <taxon>Winogradskyella</taxon>
    </lineage>
</organism>
<dbReference type="EC" id="2.7.7.-" evidence="1"/>
<keyword evidence="1" id="KW-0548">Nucleotidyltransferase</keyword>
<dbReference type="Gene3D" id="3.90.550.10">
    <property type="entry name" value="Spore Coat Polysaccharide Biosynthesis Protein SpsA, Chain A"/>
    <property type="match status" value="1"/>
</dbReference>
<evidence type="ECO:0000313" key="1">
    <source>
        <dbReference type="EMBL" id="MEF3080355.1"/>
    </source>
</evidence>
<dbReference type="Pfam" id="PF02348">
    <property type="entry name" value="CTP_transf_3"/>
    <property type="match status" value="1"/>
</dbReference>